<evidence type="ECO:0000313" key="3">
    <source>
        <dbReference type="Proteomes" id="UP000594262"/>
    </source>
</evidence>
<proteinExistence type="predicted"/>
<sequence>MDTNTSYSSGCMTVEELDPSILFSATRENKGKWWKKKFLGNLQKLKIQNEAKTKVVILSGTHGKIEEGNKFKTALNNVELYKEPQFYHNDKLDKEELETDPRTNKMIFEVIDLADLGDYGQRNEKLAAKLKAFSPTVVILAYCHSVETIRRTDDPIHEAFIEAGLLEDTTPPIQIVVVNGVDDLEEDPPFGNMNLGAFSERSSVSNEEGGAEKK</sequence>
<keyword evidence="3" id="KW-1185">Reference proteome</keyword>
<reference evidence="2" key="1">
    <citation type="submission" date="2021-01" db="UniProtKB">
        <authorList>
            <consortium name="EnsemblMetazoa"/>
        </authorList>
    </citation>
    <scope>IDENTIFICATION</scope>
</reference>
<feature type="region of interest" description="Disordered" evidence="1">
    <location>
        <begin position="193"/>
        <end position="214"/>
    </location>
</feature>
<protein>
    <submittedName>
        <fullName evidence="2">Uncharacterized protein</fullName>
    </submittedName>
</protein>
<accession>A0A7M5WK69</accession>
<evidence type="ECO:0000256" key="1">
    <source>
        <dbReference type="SAM" id="MobiDB-lite"/>
    </source>
</evidence>
<evidence type="ECO:0000313" key="2">
    <source>
        <dbReference type="EnsemblMetazoa" id="CLYHEMP006734.1"/>
    </source>
</evidence>
<organism evidence="2 3">
    <name type="scientific">Clytia hemisphaerica</name>
    <dbReference type="NCBI Taxonomy" id="252671"/>
    <lineage>
        <taxon>Eukaryota</taxon>
        <taxon>Metazoa</taxon>
        <taxon>Cnidaria</taxon>
        <taxon>Hydrozoa</taxon>
        <taxon>Hydroidolina</taxon>
        <taxon>Leptothecata</taxon>
        <taxon>Obeliida</taxon>
        <taxon>Clytiidae</taxon>
        <taxon>Clytia</taxon>
    </lineage>
</organism>
<name>A0A7M5WK69_9CNID</name>
<dbReference type="Proteomes" id="UP000594262">
    <property type="component" value="Unplaced"/>
</dbReference>
<dbReference type="AlphaFoldDB" id="A0A7M5WK69"/>
<dbReference type="EnsemblMetazoa" id="CLYHEMT006734.1">
    <property type="protein sequence ID" value="CLYHEMP006734.1"/>
    <property type="gene ID" value="CLYHEMG006734"/>
</dbReference>